<evidence type="ECO:0000256" key="2">
    <source>
        <dbReference type="SAM" id="SignalP"/>
    </source>
</evidence>
<proteinExistence type="predicted"/>
<dbReference type="EMBL" id="KI669493">
    <property type="protein sequence ID" value="OCF37252.1"/>
    <property type="molecule type" value="Genomic_DNA"/>
</dbReference>
<sequence length="265" mass="29579">MFFKSGTVFSLVTCLAGVKIAIATPVDGSIMSRIEARAGPRQLWEANEGPSPKDVKSKSAKNGWLATPLKRLAEINKQAIEDLFIDKEEDPAEGITQVTLKLFQPDGEESTLKFNMTQPGDIVDEFDRANDYWWVPSIEYAGLLQGEYDGLKESNKITEGTPAATMKMLTGKNQKTSTVQDNKDKAKQSIQKSKEVPLFFHTFDKNLASNDLEKRTWYSVVDFEEKNGKIVDDSKIQLIHAGLDAPVEISAGDAWKDLETFVRQE</sequence>
<name>A0A1B9H1V3_9TREE</name>
<keyword evidence="4" id="KW-1185">Reference proteome</keyword>
<dbReference type="Proteomes" id="UP000092666">
    <property type="component" value="Unassembled WGS sequence"/>
</dbReference>
<evidence type="ECO:0000313" key="4">
    <source>
        <dbReference type="Proteomes" id="UP000092666"/>
    </source>
</evidence>
<evidence type="ECO:0000256" key="1">
    <source>
        <dbReference type="SAM" id="MobiDB-lite"/>
    </source>
</evidence>
<reference evidence="3 4" key="1">
    <citation type="submission" date="2013-07" db="EMBL/GenBank/DDBJ databases">
        <title>The Genome Sequence of Cryptococcus heveanensis BCC8398.</title>
        <authorList>
            <consortium name="The Broad Institute Genome Sequencing Platform"/>
            <person name="Cuomo C."/>
            <person name="Litvintseva A."/>
            <person name="Chen Y."/>
            <person name="Heitman J."/>
            <person name="Sun S."/>
            <person name="Springer D."/>
            <person name="Dromer F."/>
            <person name="Young S.K."/>
            <person name="Zeng Q."/>
            <person name="Gargeya S."/>
            <person name="Fitzgerald M."/>
            <person name="Abouelleil A."/>
            <person name="Alvarado L."/>
            <person name="Berlin A.M."/>
            <person name="Chapman S.B."/>
            <person name="Dewar J."/>
            <person name="Goldberg J."/>
            <person name="Griggs A."/>
            <person name="Gujja S."/>
            <person name="Hansen M."/>
            <person name="Howarth C."/>
            <person name="Imamovic A."/>
            <person name="Larimer J."/>
            <person name="McCowan C."/>
            <person name="Murphy C."/>
            <person name="Pearson M."/>
            <person name="Priest M."/>
            <person name="Roberts A."/>
            <person name="Saif S."/>
            <person name="Shea T."/>
            <person name="Sykes S."/>
            <person name="Wortman J."/>
            <person name="Nusbaum C."/>
            <person name="Birren B."/>
        </authorList>
    </citation>
    <scope>NUCLEOTIDE SEQUENCE [LARGE SCALE GENOMIC DNA]</scope>
    <source>
        <strain evidence="3 4">BCC8398</strain>
    </source>
</reference>
<gene>
    <name evidence="3" type="ORF">I316_01160</name>
</gene>
<keyword evidence="2" id="KW-0732">Signal</keyword>
<dbReference type="AlphaFoldDB" id="A0A1B9H1V3"/>
<reference evidence="4" key="2">
    <citation type="submission" date="2013-12" db="EMBL/GenBank/DDBJ databases">
        <title>Evolution of pathogenesis and genome organization in the Tremellales.</title>
        <authorList>
            <person name="Cuomo C."/>
            <person name="Litvintseva A."/>
            <person name="Heitman J."/>
            <person name="Chen Y."/>
            <person name="Sun S."/>
            <person name="Springer D."/>
            <person name="Dromer F."/>
            <person name="Young S."/>
            <person name="Zeng Q."/>
            <person name="Chapman S."/>
            <person name="Gujja S."/>
            <person name="Saif S."/>
            <person name="Birren B."/>
        </authorList>
    </citation>
    <scope>NUCLEOTIDE SEQUENCE [LARGE SCALE GENOMIC DNA]</scope>
    <source>
        <strain evidence="4">BCC8398</strain>
    </source>
</reference>
<feature type="region of interest" description="Disordered" evidence="1">
    <location>
        <begin position="41"/>
        <end position="60"/>
    </location>
</feature>
<accession>A0A1B9H1V3</accession>
<organism evidence="3 4">
    <name type="scientific">Kwoniella heveanensis BCC8398</name>
    <dbReference type="NCBI Taxonomy" id="1296120"/>
    <lineage>
        <taxon>Eukaryota</taxon>
        <taxon>Fungi</taxon>
        <taxon>Dikarya</taxon>
        <taxon>Basidiomycota</taxon>
        <taxon>Agaricomycotina</taxon>
        <taxon>Tremellomycetes</taxon>
        <taxon>Tremellales</taxon>
        <taxon>Cryptococcaceae</taxon>
        <taxon>Kwoniella</taxon>
    </lineage>
</organism>
<evidence type="ECO:0000313" key="3">
    <source>
        <dbReference type="EMBL" id="OCF37252.1"/>
    </source>
</evidence>
<feature type="signal peptide" evidence="2">
    <location>
        <begin position="1"/>
        <end position="23"/>
    </location>
</feature>
<feature type="chain" id="PRO_5008627504" evidence="2">
    <location>
        <begin position="24"/>
        <end position="265"/>
    </location>
</feature>
<protein>
    <submittedName>
        <fullName evidence="3">Uncharacterized protein</fullName>
    </submittedName>
</protein>